<dbReference type="InterPro" id="IPR029069">
    <property type="entry name" value="HotDog_dom_sf"/>
</dbReference>
<organism evidence="1 2">
    <name type="scientific">Sphingobacterium deserti</name>
    <dbReference type="NCBI Taxonomy" id="1229276"/>
    <lineage>
        <taxon>Bacteria</taxon>
        <taxon>Pseudomonadati</taxon>
        <taxon>Bacteroidota</taxon>
        <taxon>Sphingobacteriia</taxon>
        <taxon>Sphingobacteriales</taxon>
        <taxon>Sphingobacteriaceae</taxon>
        <taxon>Sphingobacterium</taxon>
    </lineage>
</organism>
<dbReference type="Pfam" id="PF22817">
    <property type="entry name" value="ApeP-like"/>
    <property type="match status" value="1"/>
</dbReference>
<reference evidence="2" key="1">
    <citation type="submission" date="2014-04" db="EMBL/GenBank/DDBJ databases">
        <title>Whole-Genome optical mapping and complete genome sequence of Sphingobacterium deserti sp. nov., a new spaces isolated from desert in the west of China.</title>
        <authorList>
            <person name="Teng C."/>
            <person name="Zhou Z."/>
            <person name="Li X."/>
            <person name="Chen M."/>
            <person name="Lin M."/>
            <person name="Wang L."/>
            <person name="Su S."/>
            <person name="Zhang C."/>
            <person name="Zhang W."/>
        </authorList>
    </citation>
    <scope>NUCLEOTIDE SEQUENCE [LARGE SCALE GENOMIC DNA]</scope>
    <source>
        <strain evidence="2">ACCC05744</strain>
    </source>
</reference>
<dbReference type="Proteomes" id="UP000031802">
    <property type="component" value="Unassembled WGS sequence"/>
</dbReference>
<name>A0A0B8T212_9SPHI</name>
<accession>A0A0B8T212</accession>
<protein>
    <submittedName>
        <fullName evidence="1">Flexirubin-type pigment biosynthesis acyl carrier protein DarC1</fullName>
    </submittedName>
</protein>
<comment type="caution">
    <text evidence="1">The sequence shown here is derived from an EMBL/GenBank/DDBJ whole genome shotgun (WGS) entry which is preliminary data.</text>
</comment>
<dbReference type="OrthoDB" id="2922403at2"/>
<reference evidence="1 2" key="2">
    <citation type="journal article" date="2015" name="PLoS ONE">
        <title>Whole-Genome Optical Mapping and Finished Genome Sequence of Sphingobacterium deserti sp. nov., a New Species Isolated from the Western Desert of China.</title>
        <authorList>
            <person name="Teng C."/>
            <person name="Zhou Z."/>
            <person name="Molnar I."/>
            <person name="Li X."/>
            <person name="Tang R."/>
            <person name="Chen M."/>
            <person name="Wang L."/>
            <person name="Su S."/>
            <person name="Zhang W."/>
            <person name="Lin M."/>
        </authorList>
    </citation>
    <scope>NUCLEOTIDE SEQUENCE [LARGE SCALE GENOMIC DNA]</scope>
    <source>
        <strain evidence="2">ACCC05744</strain>
    </source>
</reference>
<evidence type="ECO:0000313" key="1">
    <source>
        <dbReference type="EMBL" id="KGE14851.1"/>
    </source>
</evidence>
<proteinExistence type="predicted"/>
<dbReference type="Gene3D" id="3.10.129.10">
    <property type="entry name" value="Hotdog Thioesterase"/>
    <property type="match status" value="1"/>
</dbReference>
<evidence type="ECO:0000313" key="2">
    <source>
        <dbReference type="Proteomes" id="UP000031802"/>
    </source>
</evidence>
<gene>
    <name evidence="1" type="ORF">DI53_1351</name>
</gene>
<dbReference type="STRING" id="1229276.DI53_1351"/>
<dbReference type="EMBL" id="JJMU01000022">
    <property type="protein sequence ID" value="KGE14851.1"/>
    <property type="molecule type" value="Genomic_DNA"/>
</dbReference>
<dbReference type="AlphaFoldDB" id="A0A0B8T212"/>
<sequence>MSLPLTGPTLLNLIPQRPPMVMVSSLESYSESDLTSSFLVEAANILVEENVLVESGLLEHMAQSVALHTGYGYYLRGDTAPVGYIGAMQQVEILALPAVGQRIYTDVQILQEFMGVTLVEIITKLDEVIIAKSQMKTVIAGT</sequence>
<dbReference type="SUPFAM" id="SSF54637">
    <property type="entry name" value="Thioesterase/thiol ester dehydrase-isomerase"/>
    <property type="match status" value="1"/>
</dbReference>
<dbReference type="PATRIC" id="fig|1229276.3.peg.1396"/>
<dbReference type="eggNOG" id="COG0764">
    <property type="taxonomic scope" value="Bacteria"/>
</dbReference>
<dbReference type="RefSeq" id="WP_037496968.1">
    <property type="nucleotide sequence ID" value="NZ_JJMU01000022.1"/>
</dbReference>
<dbReference type="InterPro" id="IPR016776">
    <property type="entry name" value="ApeP-like_dehydratase"/>
</dbReference>
<keyword evidence="2" id="KW-1185">Reference proteome</keyword>